<dbReference type="PANTHER" id="PTHR30461">
    <property type="entry name" value="DNA-INVERTASE FROM LAMBDOID PROPHAGE"/>
    <property type="match status" value="1"/>
</dbReference>
<evidence type="ECO:0000256" key="3">
    <source>
        <dbReference type="ARBA" id="ARBA00023125"/>
    </source>
</evidence>
<keyword evidence="4" id="KW-0233">DNA recombination</keyword>
<feature type="active site" description="O-(5'-phospho-DNA)-serine intermediate" evidence="5 6">
    <location>
        <position position="9"/>
    </location>
</feature>
<sequence>MRYGYARVSSRDQNIARQIAALSDCGIEKECIFIDRESGKNFNRKNYQRMLRKLKSEDEIYVKSIDRLGRDYDEIIRQWQFITKKKEAHVIVIDFPLLDTRKKADGLTGKFIADMVLQILSYVAQVERENIHQRQMEGIREAKKRGVTFGRPRKAIPESFASVADMWNEGKVSLREGARLLETNHVTFESWLKQCGYK</sequence>
<keyword evidence="2" id="KW-0229">DNA integration</keyword>
<dbReference type="GO" id="GO:0003677">
    <property type="term" value="F:DNA binding"/>
    <property type="evidence" value="ECO:0007669"/>
    <property type="project" value="UniProtKB-KW"/>
</dbReference>
<keyword evidence="3" id="KW-0238">DNA-binding</keyword>
<accession>A0A223ARB1</accession>
<dbReference type="GO" id="GO:0000150">
    <property type="term" value="F:DNA strand exchange activity"/>
    <property type="evidence" value="ECO:0007669"/>
    <property type="project" value="InterPro"/>
</dbReference>
<evidence type="ECO:0000313" key="9">
    <source>
        <dbReference type="Proteomes" id="UP000214689"/>
    </source>
</evidence>
<feature type="domain" description="Resolvase/invertase-type recombinase catalytic" evidence="7">
    <location>
        <begin position="1"/>
        <end position="146"/>
    </location>
</feature>
<evidence type="ECO:0000256" key="5">
    <source>
        <dbReference type="PIRSR" id="PIRSR606118-50"/>
    </source>
</evidence>
<dbReference type="SUPFAM" id="SSF53041">
    <property type="entry name" value="Resolvase-like"/>
    <property type="match status" value="1"/>
</dbReference>
<dbReference type="RefSeq" id="WP_094233739.1">
    <property type="nucleotide sequence ID" value="NZ_CP016199.1"/>
</dbReference>
<dbReference type="InterPro" id="IPR006118">
    <property type="entry name" value="Recombinase_CS"/>
</dbReference>
<protein>
    <submittedName>
        <fullName evidence="8">Resolvase</fullName>
    </submittedName>
</protein>
<evidence type="ECO:0000259" key="7">
    <source>
        <dbReference type="PROSITE" id="PS51736"/>
    </source>
</evidence>
<gene>
    <name evidence="8" type="ORF">AXF17_02955</name>
</gene>
<evidence type="ECO:0000256" key="6">
    <source>
        <dbReference type="PROSITE-ProRule" id="PRU10137"/>
    </source>
</evidence>
<evidence type="ECO:0000313" key="8">
    <source>
        <dbReference type="EMBL" id="ASS37518.1"/>
    </source>
</evidence>
<dbReference type="OrthoDB" id="9797501at2"/>
<proteinExistence type="inferred from homology"/>
<comment type="similarity">
    <text evidence="1">Belongs to the site-specific recombinase resolvase family.</text>
</comment>
<name>A0A223ARB1_9FIRM</name>
<dbReference type="GO" id="GO:0015074">
    <property type="term" value="P:DNA integration"/>
    <property type="evidence" value="ECO:0007669"/>
    <property type="project" value="UniProtKB-KW"/>
</dbReference>
<dbReference type="Gene3D" id="3.40.50.1390">
    <property type="entry name" value="Resolvase, N-terminal catalytic domain"/>
    <property type="match status" value="1"/>
</dbReference>
<dbReference type="InterPro" id="IPR050639">
    <property type="entry name" value="SSR_resolvase"/>
</dbReference>
<reference evidence="9" key="1">
    <citation type="submission" date="2016-05" db="EMBL/GenBank/DDBJ databases">
        <authorList>
            <person name="Holder M.E."/>
            <person name="Ajami N.J."/>
            <person name="Petrosino J.F."/>
        </authorList>
    </citation>
    <scope>NUCLEOTIDE SEQUENCE [LARGE SCALE GENOMIC DNA]</scope>
    <source>
        <strain evidence="9">ATCC 700696</strain>
    </source>
</reference>
<organism evidence="8 9">
    <name type="scientific">Mogibacterium pumilum</name>
    <dbReference type="NCBI Taxonomy" id="86332"/>
    <lineage>
        <taxon>Bacteria</taxon>
        <taxon>Bacillati</taxon>
        <taxon>Bacillota</taxon>
        <taxon>Clostridia</taxon>
        <taxon>Peptostreptococcales</taxon>
        <taxon>Anaerovoracaceae</taxon>
        <taxon>Mogibacterium</taxon>
    </lineage>
</organism>
<dbReference type="Proteomes" id="UP000214689">
    <property type="component" value="Chromosome"/>
</dbReference>
<dbReference type="Pfam" id="PF00239">
    <property type="entry name" value="Resolvase"/>
    <property type="match status" value="1"/>
</dbReference>
<keyword evidence="9" id="KW-1185">Reference proteome</keyword>
<dbReference type="AlphaFoldDB" id="A0A223ARB1"/>
<dbReference type="PROSITE" id="PS51736">
    <property type="entry name" value="RECOMBINASES_3"/>
    <property type="match status" value="1"/>
</dbReference>
<dbReference type="PROSITE" id="PS00397">
    <property type="entry name" value="RECOMBINASES_1"/>
    <property type="match status" value="1"/>
</dbReference>
<dbReference type="PANTHER" id="PTHR30461:SF26">
    <property type="entry name" value="RESOLVASE HOMOLOG YNEB"/>
    <property type="match status" value="1"/>
</dbReference>
<evidence type="ECO:0000256" key="1">
    <source>
        <dbReference type="ARBA" id="ARBA00009913"/>
    </source>
</evidence>
<dbReference type="CDD" id="cd03768">
    <property type="entry name" value="SR_ResInv"/>
    <property type="match status" value="1"/>
</dbReference>
<dbReference type="SMART" id="SM00857">
    <property type="entry name" value="Resolvase"/>
    <property type="match status" value="1"/>
</dbReference>
<dbReference type="InterPro" id="IPR006119">
    <property type="entry name" value="Resolv_N"/>
</dbReference>
<evidence type="ECO:0000256" key="4">
    <source>
        <dbReference type="ARBA" id="ARBA00023172"/>
    </source>
</evidence>
<dbReference type="EMBL" id="CP016199">
    <property type="protein sequence ID" value="ASS37518.1"/>
    <property type="molecule type" value="Genomic_DNA"/>
</dbReference>
<dbReference type="InterPro" id="IPR036162">
    <property type="entry name" value="Resolvase-like_N_sf"/>
</dbReference>
<evidence type="ECO:0000256" key="2">
    <source>
        <dbReference type="ARBA" id="ARBA00022908"/>
    </source>
</evidence>